<keyword evidence="2" id="KW-1185">Reference proteome</keyword>
<dbReference type="Proteomes" id="UP000807309">
    <property type="component" value="Unassembled WGS sequence"/>
</dbReference>
<proteinExistence type="predicted"/>
<comment type="caution">
    <text evidence="1">The sequence shown here is derived from an EMBL/GenBank/DDBJ whole genome shotgun (WGS) entry which is preliminary data.</text>
</comment>
<gene>
    <name evidence="1" type="ORF">IU470_28255</name>
</gene>
<evidence type="ECO:0000313" key="1">
    <source>
        <dbReference type="EMBL" id="MBF6228971.1"/>
    </source>
</evidence>
<reference evidence="1 2" key="1">
    <citation type="submission" date="2020-10" db="EMBL/GenBank/DDBJ databases">
        <title>Identification of Nocardia species via Next-generation sequencing and recognition of intraspecies genetic diversity.</title>
        <authorList>
            <person name="Li P."/>
            <person name="Li P."/>
            <person name="Lu B."/>
        </authorList>
    </citation>
    <scope>NUCLEOTIDE SEQUENCE [LARGE SCALE GENOMIC DNA]</scope>
    <source>
        <strain evidence="1 2">N-11</strain>
    </source>
</reference>
<evidence type="ECO:0000313" key="2">
    <source>
        <dbReference type="Proteomes" id="UP000807309"/>
    </source>
</evidence>
<sequence length="87" mass="9838">MSDGFYFPTAVLQKMLEKPDTGPSGGTVFYPDARRYIDPTTFVKLVQDNWIGTTAKATDVVFKALGLRRPEERTPFTIAVDEPRDPW</sequence>
<organism evidence="1 2">
    <name type="scientific">Nocardia abscessus</name>
    <dbReference type="NCBI Taxonomy" id="120957"/>
    <lineage>
        <taxon>Bacteria</taxon>
        <taxon>Bacillati</taxon>
        <taxon>Actinomycetota</taxon>
        <taxon>Actinomycetes</taxon>
        <taxon>Mycobacteriales</taxon>
        <taxon>Nocardiaceae</taxon>
        <taxon>Nocardia</taxon>
    </lineage>
</organism>
<name>A0ABS0CGB6_9NOCA</name>
<protein>
    <submittedName>
        <fullName evidence="1">Uncharacterized protein</fullName>
    </submittedName>
</protein>
<dbReference type="EMBL" id="JADLRE010000028">
    <property type="protein sequence ID" value="MBF6228971.1"/>
    <property type="molecule type" value="Genomic_DNA"/>
</dbReference>
<accession>A0ABS0CGB6</accession>
<dbReference type="RefSeq" id="WP_195035848.1">
    <property type="nucleotide sequence ID" value="NZ_JADLRE010000028.1"/>
</dbReference>